<evidence type="ECO:0000256" key="1">
    <source>
        <dbReference type="SAM" id="MobiDB-lite"/>
    </source>
</evidence>
<keyword evidence="3" id="KW-1185">Reference proteome</keyword>
<evidence type="ECO:0000313" key="3">
    <source>
        <dbReference type="Proteomes" id="UP001221757"/>
    </source>
</evidence>
<comment type="caution">
    <text evidence="2">The sequence shown here is derived from an EMBL/GenBank/DDBJ whole genome shotgun (WGS) entry which is preliminary data.</text>
</comment>
<gene>
    <name evidence="2" type="ORF">B0H17DRAFT_1140911</name>
</gene>
<protein>
    <submittedName>
        <fullName evidence="2">Uncharacterized protein</fullName>
    </submittedName>
</protein>
<accession>A0AAD7D0S6</accession>
<feature type="region of interest" description="Disordered" evidence="1">
    <location>
        <begin position="142"/>
        <end position="173"/>
    </location>
</feature>
<dbReference type="EMBL" id="JARKIE010000162">
    <property type="protein sequence ID" value="KAJ7673439.1"/>
    <property type="molecule type" value="Genomic_DNA"/>
</dbReference>
<sequence length="292" mass="32230">MANPQTTEVLSHLNIEAWLTDTSCHLIPNGPVTTLGNLKYRLRWRSGSNGPLTAMCTVSLPGVPPLEDFTVSSHLMKAGQEKTQNAIAVPRVDYNGSTLSDWFITPRASEKGWIKLVVKKLFPKDNDESVVFRFNFPGGRARNARGPLPQRALSNGQKKRKREQATDEANEHRATMKKLAIQKINAAKRQLVGKMNGRAIQGIGVTLGCVSFPRTMHIPIVATCCPPSFDPFGDLDNDAAPWILLRQFQEVFAHSAQWRFVVGGFIGPPPALQRVVQDDGKRSPPVGDIFRG</sequence>
<reference evidence="2" key="1">
    <citation type="submission" date="2023-03" db="EMBL/GenBank/DDBJ databases">
        <title>Massive genome expansion in bonnet fungi (Mycena s.s.) driven by repeated elements and novel gene families across ecological guilds.</title>
        <authorList>
            <consortium name="Lawrence Berkeley National Laboratory"/>
            <person name="Harder C.B."/>
            <person name="Miyauchi S."/>
            <person name="Viragh M."/>
            <person name="Kuo A."/>
            <person name="Thoen E."/>
            <person name="Andreopoulos B."/>
            <person name="Lu D."/>
            <person name="Skrede I."/>
            <person name="Drula E."/>
            <person name="Henrissat B."/>
            <person name="Morin E."/>
            <person name="Kohler A."/>
            <person name="Barry K."/>
            <person name="LaButti K."/>
            <person name="Morin E."/>
            <person name="Salamov A."/>
            <person name="Lipzen A."/>
            <person name="Mereny Z."/>
            <person name="Hegedus B."/>
            <person name="Baldrian P."/>
            <person name="Stursova M."/>
            <person name="Weitz H."/>
            <person name="Taylor A."/>
            <person name="Grigoriev I.V."/>
            <person name="Nagy L.G."/>
            <person name="Martin F."/>
            <person name="Kauserud H."/>
        </authorList>
    </citation>
    <scope>NUCLEOTIDE SEQUENCE</scope>
    <source>
        <strain evidence="2">CBHHK067</strain>
    </source>
</reference>
<evidence type="ECO:0000313" key="2">
    <source>
        <dbReference type="EMBL" id="KAJ7673439.1"/>
    </source>
</evidence>
<feature type="compositionally biased region" description="Basic and acidic residues" evidence="1">
    <location>
        <begin position="163"/>
        <end position="173"/>
    </location>
</feature>
<dbReference type="AlphaFoldDB" id="A0AAD7D0S6"/>
<name>A0AAD7D0S6_MYCRO</name>
<organism evidence="2 3">
    <name type="scientific">Mycena rosella</name>
    <name type="common">Pink bonnet</name>
    <name type="synonym">Agaricus rosellus</name>
    <dbReference type="NCBI Taxonomy" id="1033263"/>
    <lineage>
        <taxon>Eukaryota</taxon>
        <taxon>Fungi</taxon>
        <taxon>Dikarya</taxon>
        <taxon>Basidiomycota</taxon>
        <taxon>Agaricomycotina</taxon>
        <taxon>Agaricomycetes</taxon>
        <taxon>Agaricomycetidae</taxon>
        <taxon>Agaricales</taxon>
        <taxon>Marasmiineae</taxon>
        <taxon>Mycenaceae</taxon>
        <taxon>Mycena</taxon>
    </lineage>
</organism>
<dbReference type="Proteomes" id="UP001221757">
    <property type="component" value="Unassembled WGS sequence"/>
</dbReference>
<proteinExistence type="predicted"/>